<keyword evidence="2 7" id="KW-0479">Metal-binding</keyword>
<feature type="domain" description="TFIIS-type" evidence="8">
    <location>
        <begin position="127"/>
        <end position="167"/>
    </location>
</feature>
<keyword evidence="3 6" id="KW-0863">Zinc-finger</keyword>
<keyword evidence="7" id="KW-0804">Transcription</keyword>
<dbReference type="Gene3D" id="2.20.25.10">
    <property type="match status" value="2"/>
</dbReference>
<keyword evidence="5" id="KW-0539">Nucleus</keyword>
<dbReference type="GO" id="GO:0005730">
    <property type="term" value="C:nucleolus"/>
    <property type="evidence" value="ECO:0007669"/>
    <property type="project" value="UniProtKB-SubCell"/>
</dbReference>
<evidence type="ECO:0000256" key="2">
    <source>
        <dbReference type="ARBA" id="ARBA00022723"/>
    </source>
</evidence>
<organism evidence="9 10">
    <name type="scientific">Cyanidiococcus yangmingshanensis</name>
    <dbReference type="NCBI Taxonomy" id="2690220"/>
    <lineage>
        <taxon>Eukaryota</taxon>
        <taxon>Rhodophyta</taxon>
        <taxon>Bangiophyceae</taxon>
        <taxon>Cyanidiales</taxon>
        <taxon>Cyanidiaceae</taxon>
        <taxon>Cyanidiococcus</taxon>
    </lineage>
</organism>
<dbReference type="EMBL" id="VWRR01000017">
    <property type="protein sequence ID" value="KAF6000825.1"/>
    <property type="molecule type" value="Genomic_DNA"/>
</dbReference>
<proteinExistence type="inferred from homology"/>
<comment type="similarity">
    <text evidence="7">Belongs to the archaeal rpoM/eukaryotic RPA12/RPB9/RPC11 RNA polymerase family.</text>
</comment>
<comment type="subcellular location">
    <subcellularLocation>
        <location evidence="1">Nucleus</location>
        <location evidence="1">Nucleolus</location>
    </subcellularLocation>
</comment>
<evidence type="ECO:0000313" key="10">
    <source>
        <dbReference type="Proteomes" id="UP000530660"/>
    </source>
</evidence>
<dbReference type="InterPro" id="IPR001529">
    <property type="entry name" value="Zn_ribbon_RPB9"/>
</dbReference>
<evidence type="ECO:0000259" key="8">
    <source>
        <dbReference type="PROSITE" id="PS51133"/>
    </source>
</evidence>
<dbReference type="SMART" id="SM00440">
    <property type="entry name" value="ZnF_C2C2"/>
    <property type="match status" value="1"/>
</dbReference>
<evidence type="ECO:0000256" key="4">
    <source>
        <dbReference type="ARBA" id="ARBA00022833"/>
    </source>
</evidence>
<evidence type="ECO:0000256" key="7">
    <source>
        <dbReference type="RuleBase" id="RU003474"/>
    </source>
</evidence>
<sequence>MDKIGHVCIFSTDGSILEQKWKGCCIDAVADERCLLLLLLETCALLLWMPVRFCRNCNNLLYPQEDKDYFRREHRRRLLYVCRHCAYREVVRDLAEPVHRHVVHHTANEKTTVRLDVHLDPTLPRTQHVTCSKCGYHEAVYFQSPVGRNDEALVLVFVCVRCKNTWLSSDEQ</sequence>
<dbReference type="PANTHER" id="PTHR11239:SF1">
    <property type="entry name" value="DNA-DIRECTED RNA POLYMERASE II SUBUNIT RPB9"/>
    <property type="match status" value="1"/>
</dbReference>
<dbReference type="OrthoDB" id="282270at2759"/>
<evidence type="ECO:0000313" key="9">
    <source>
        <dbReference type="EMBL" id="KAF6000825.1"/>
    </source>
</evidence>
<dbReference type="PROSITE" id="PS51133">
    <property type="entry name" value="ZF_TFIIS_2"/>
    <property type="match status" value="1"/>
</dbReference>
<keyword evidence="4" id="KW-0862">Zinc</keyword>
<dbReference type="InterPro" id="IPR012164">
    <property type="entry name" value="Rpa12/Rpb9/Rpc10/TFS"/>
</dbReference>
<dbReference type="InterPro" id="IPR034012">
    <property type="entry name" value="Zn_ribbon_RPB9_C"/>
</dbReference>
<gene>
    <name evidence="9" type="primary">POLR2I</name>
    <name evidence="9" type="ORF">F1559_000934</name>
</gene>
<evidence type="ECO:0000256" key="1">
    <source>
        <dbReference type="ARBA" id="ARBA00004604"/>
    </source>
</evidence>
<evidence type="ECO:0000256" key="3">
    <source>
        <dbReference type="ARBA" id="ARBA00022771"/>
    </source>
</evidence>
<keyword evidence="10" id="KW-1185">Reference proteome</keyword>
<dbReference type="SMART" id="SM00661">
    <property type="entry name" value="RPOL9"/>
    <property type="match status" value="1"/>
</dbReference>
<dbReference type="CDD" id="cd10508">
    <property type="entry name" value="Zn-ribbon_RPB9"/>
    <property type="match status" value="1"/>
</dbReference>
<dbReference type="Proteomes" id="UP000530660">
    <property type="component" value="Unassembled WGS sequence"/>
</dbReference>
<dbReference type="GO" id="GO:0001193">
    <property type="term" value="P:maintenance of transcriptional fidelity during transcription elongation by RNA polymerase II"/>
    <property type="evidence" value="ECO:0007669"/>
    <property type="project" value="TreeGrafter"/>
</dbReference>
<evidence type="ECO:0000256" key="6">
    <source>
        <dbReference type="PROSITE-ProRule" id="PRU00472"/>
    </source>
</evidence>
<dbReference type="GO" id="GO:0005665">
    <property type="term" value="C:RNA polymerase II, core complex"/>
    <property type="evidence" value="ECO:0007669"/>
    <property type="project" value="TreeGrafter"/>
</dbReference>
<reference evidence="9 10" key="1">
    <citation type="journal article" date="2020" name="J. Phycol.">
        <title>Comparative genome analysis reveals Cyanidiococcus gen. nov., a new extremophilic red algal genus sister to Cyanidioschyzon (Cyanidioschyzonaceae, Rhodophyta).</title>
        <authorList>
            <person name="Liu S.-L."/>
            <person name="Chiang Y.-R."/>
            <person name="Yoon H.S."/>
            <person name="Fu H.-Y."/>
        </authorList>
    </citation>
    <scope>NUCLEOTIDE SEQUENCE [LARGE SCALE GENOMIC DNA]</scope>
    <source>
        <strain evidence="9 10">THAL066</strain>
    </source>
</reference>
<name>A0A7J7ICK5_9RHOD</name>
<dbReference type="GO" id="GO:0006283">
    <property type="term" value="P:transcription-coupled nucleotide-excision repair"/>
    <property type="evidence" value="ECO:0007669"/>
    <property type="project" value="TreeGrafter"/>
</dbReference>
<keyword evidence="7 9" id="KW-0240">DNA-directed RNA polymerase</keyword>
<protein>
    <submittedName>
        <fullName evidence="9">DNA-directed RNA polymerase II subunit RPB9</fullName>
    </submittedName>
</protein>
<evidence type="ECO:0000256" key="5">
    <source>
        <dbReference type="ARBA" id="ARBA00023242"/>
    </source>
</evidence>
<dbReference type="Pfam" id="PF01096">
    <property type="entry name" value="Zn_ribbon_TFIIS"/>
    <property type="match status" value="1"/>
</dbReference>
<dbReference type="SUPFAM" id="SSF57783">
    <property type="entry name" value="Zinc beta-ribbon"/>
    <property type="match status" value="2"/>
</dbReference>
<accession>A0A7J7ICK5</accession>
<dbReference type="AlphaFoldDB" id="A0A7J7ICK5"/>
<dbReference type="GO" id="GO:0003899">
    <property type="term" value="F:DNA-directed RNA polymerase activity"/>
    <property type="evidence" value="ECO:0007669"/>
    <property type="project" value="InterPro"/>
</dbReference>
<dbReference type="PANTHER" id="PTHR11239">
    <property type="entry name" value="DNA-DIRECTED RNA POLYMERASE"/>
    <property type="match status" value="1"/>
</dbReference>
<comment type="caution">
    <text evidence="9">The sequence shown here is derived from an EMBL/GenBank/DDBJ whole genome shotgun (WGS) entry which is preliminary data.</text>
</comment>
<dbReference type="GO" id="GO:0003676">
    <property type="term" value="F:nucleic acid binding"/>
    <property type="evidence" value="ECO:0007669"/>
    <property type="project" value="InterPro"/>
</dbReference>
<dbReference type="GO" id="GO:0008270">
    <property type="term" value="F:zinc ion binding"/>
    <property type="evidence" value="ECO:0007669"/>
    <property type="project" value="UniProtKB-KW"/>
</dbReference>
<dbReference type="InterPro" id="IPR001222">
    <property type="entry name" value="Znf_TFIIS"/>
</dbReference>
<dbReference type="GO" id="GO:0006367">
    <property type="term" value="P:transcription initiation at RNA polymerase II promoter"/>
    <property type="evidence" value="ECO:0007669"/>
    <property type="project" value="TreeGrafter"/>
</dbReference>